<keyword evidence="16" id="KW-0675">Receptor</keyword>
<dbReference type="GO" id="GO:0005524">
    <property type="term" value="F:ATP binding"/>
    <property type="evidence" value="ECO:0007669"/>
    <property type="project" value="UniProtKB-KW"/>
</dbReference>
<protein>
    <recommendedName>
        <fullName evidence="2">non-specific serine/threonine protein kinase</fullName>
        <ecNumber evidence="2">2.7.11.1</ecNumber>
    </recommendedName>
</protein>
<dbReference type="PANTHER" id="PTHR32444:SF247">
    <property type="entry name" value="OS01G0958200 PROTEIN"/>
    <property type="match status" value="1"/>
</dbReference>
<dbReference type="InterPro" id="IPR003609">
    <property type="entry name" value="Pan_app"/>
</dbReference>
<dbReference type="InterPro" id="IPR000858">
    <property type="entry name" value="S_locus_glycoprot_dom"/>
</dbReference>
<keyword evidence="9" id="KW-0430">Lectin</keyword>
<evidence type="ECO:0000256" key="13">
    <source>
        <dbReference type="ARBA" id="ARBA00022989"/>
    </source>
</evidence>
<gene>
    <name evidence="22" type="ORF">SO802_000177</name>
</gene>
<keyword evidence="8" id="KW-0732">Signal</keyword>
<dbReference type="EC" id="2.7.11.1" evidence="2"/>
<evidence type="ECO:0000259" key="20">
    <source>
        <dbReference type="PROSITE" id="PS50927"/>
    </source>
</evidence>
<evidence type="ECO:0000256" key="3">
    <source>
        <dbReference type="ARBA" id="ARBA00022475"/>
    </source>
</evidence>
<accession>A0AAW2DU92</accession>
<dbReference type="PROSITE" id="PS50948">
    <property type="entry name" value="PAN"/>
    <property type="match status" value="1"/>
</dbReference>
<feature type="domain" description="Bulb-type lectin" evidence="20">
    <location>
        <begin position="53"/>
        <end position="174"/>
    </location>
</feature>
<keyword evidence="13" id="KW-1133">Transmembrane helix</keyword>
<proteinExistence type="predicted"/>
<evidence type="ECO:0000256" key="19">
    <source>
        <dbReference type="ARBA" id="ARBA00048679"/>
    </source>
</evidence>
<comment type="caution">
    <text evidence="22">The sequence shown here is derived from an EMBL/GenBank/DDBJ whole genome shotgun (WGS) entry which is preliminary data.</text>
</comment>
<dbReference type="GO" id="GO:0005886">
    <property type="term" value="C:plasma membrane"/>
    <property type="evidence" value="ECO:0007669"/>
    <property type="project" value="UniProtKB-SubCell"/>
</dbReference>
<name>A0AAW2DU92_9ROSI</name>
<comment type="subcellular location">
    <subcellularLocation>
        <location evidence="1">Cell membrane</location>
        <topology evidence="1">Single-pass type I membrane protein</topology>
    </subcellularLocation>
</comment>
<keyword evidence="10" id="KW-0547">Nucleotide-binding</keyword>
<keyword evidence="14" id="KW-0472">Membrane</keyword>
<evidence type="ECO:0000256" key="2">
    <source>
        <dbReference type="ARBA" id="ARBA00012513"/>
    </source>
</evidence>
<keyword evidence="4" id="KW-0723">Serine/threonine-protein kinase</keyword>
<evidence type="ECO:0000256" key="11">
    <source>
        <dbReference type="ARBA" id="ARBA00022777"/>
    </source>
</evidence>
<dbReference type="GO" id="GO:0003676">
    <property type="term" value="F:nucleic acid binding"/>
    <property type="evidence" value="ECO:0007669"/>
    <property type="project" value="InterPro"/>
</dbReference>
<keyword evidence="7" id="KW-0812">Transmembrane</keyword>
<evidence type="ECO:0000256" key="10">
    <source>
        <dbReference type="ARBA" id="ARBA00022741"/>
    </source>
</evidence>
<keyword evidence="17" id="KW-0325">Glycoprotein</keyword>
<dbReference type="Pfam" id="PF08276">
    <property type="entry name" value="PAN_2"/>
    <property type="match status" value="1"/>
</dbReference>
<dbReference type="SUPFAM" id="SSF51110">
    <property type="entry name" value="alpha-D-mannose-specific plant lectins"/>
    <property type="match status" value="1"/>
</dbReference>
<dbReference type="FunFam" id="2.90.10.10:FF:000009">
    <property type="entry name" value="Receptor-like serine/threonine-protein kinase SD1-8"/>
    <property type="match status" value="1"/>
</dbReference>
<evidence type="ECO:0000259" key="21">
    <source>
        <dbReference type="PROSITE" id="PS50948"/>
    </source>
</evidence>
<comment type="catalytic activity">
    <reaction evidence="18">
        <text>L-threonyl-[protein] + ATP = O-phospho-L-threonyl-[protein] + ADP + H(+)</text>
        <dbReference type="Rhea" id="RHEA:46608"/>
        <dbReference type="Rhea" id="RHEA-COMP:11060"/>
        <dbReference type="Rhea" id="RHEA-COMP:11605"/>
        <dbReference type="ChEBI" id="CHEBI:15378"/>
        <dbReference type="ChEBI" id="CHEBI:30013"/>
        <dbReference type="ChEBI" id="CHEBI:30616"/>
        <dbReference type="ChEBI" id="CHEBI:61977"/>
        <dbReference type="ChEBI" id="CHEBI:456216"/>
        <dbReference type="EC" id="2.7.11.1"/>
    </reaction>
</comment>
<dbReference type="Gene3D" id="2.90.10.10">
    <property type="entry name" value="Bulb-type lectin domain"/>
    <property type="match status" value="1"/>
</dbReference>
<keyword evidence="3" id="KW-1003">Cell membrane</keyword>
<evidence type="ECO:0000256" key="4">
    <source>
        <dbReference type="ARBA" id="ARBA00022527"/>
    </source>
</evidence>
<dbReference type="Pfam" id="PF00954">
    <property type="entry name" value="S_locus_glycop"/>
    <property type="match status" value="1"/>
</dbReference>
<dbReference type="CDD" id="cd00028">
    <property type="entry name" value="B_lectin"/>
    <property type="match status" value="1"/>
</dbReference>
<keyword evidence="11" id="KW-0418">Kinase</keyword>
<dbReference type="Pfam" id="PF13456">
    <property type="entry name" value="RVT_3"/>
    <property type="match status" value="1"/>
</dbReference>
<keyword evidence="12" id="KW-0067">ATP-binding</keyword>
<evidence type="ECO:0000256" key="14">
    <source>
        <dbReference type="ARBA" id="ARBA00023136"/>
    </source>
</evidence>
<dbReference type="CDD" id="cd01098">
    <property type="entry name" value="PAN_AP_plant"/>
    <property type="match status" value="1"/>
</dbReference>
<evidence type="ECO:0000256" key="7">
    <source>
        <dbReference type="ARBA" id="ARBA00022692"/>
    </source>
</evidence>
<evidence type="ECO:0000256" key="12">
    <source>
        <dbReference type="ARBA" id="ARBA00022840"/>
    </source>
</evidence>
<evidence type="ECO:0000256" key="8">
    <source>
        <dbReference type="ARBA" id="ARBA00022729"/>
    </source>
</evidence>
<evidence type="ECO:0000256" key="6">
    <source>
        <dbReference type="ARBA" id="ARBA00022679"/>
    </source>
</evidence>
<reference evidence="22 23" key="1">
    <citation type="submission" date="2024-01" db="EMBL/GenBank/DDBJ databases">
        <title>A telomere-to-telomere, gap-free genome of sweet tea (Lithocarpus litseifolius).</title>
        <authorList>
            <person name="Zhou J."/>
        </authorList>
    </citation>
    <scope>NUCLEOTIDE SEQUENCE [LARGE SCALE GENOMIC DNA]</scope>
    <source>
        <strain evidence="22">Zhou-2022a</strain>
        <tissue evidence="22">Leaf</tissue>
    </source>
</reference>
<dbReference type="EMBL" id="JAZDWU010000001">
    <property type="protein sequence ID" value="KAL0013108.1"/>
    <property type="molecule type" value="Genomic_DNA"/>
</dbReference>
<dbReference type="GO" id="GO:0004523">
    <property type="term" value="F:RNA-DNA hybrid ribonuclease activity"/>
    <property type="evidence" value="ECO:0007669"/>
    <property type="project" value="InterPro"/>
</dbReference>
<dbReference type="SMART" id="SM00108">
    <property type="entry name" value="B_lectin"/>
    <property type="match status" value="1"/>
</dbReference>
<dbReference type="Pfam" id="PF01453">
    <property type="entry name" value="B_lectin"/>
    <property type="match status" value="1"/>
</dbReference>
<sequence length="703" mass="79809">MEDSLDKLARKMNNRSMAQRSQKQEIYTTSKKAWSHFALLLILSLKAHLSTASDTMYRGQPLAWNQTLTSKSGIFELGFFTPGKSHKHYVGIWYKTIAELTVVWVANRDCPVSDPSSKALEISEDGNLLITEKGIPFCKCTNSGMPNYTVAVLLDNGNFILRDKLDNVLWQSFEEQTNTLLPEAKIGYNRLTNKSNILRSWSSSENPGRGQFSAELEESGLVLYYISNSPWLKLLIGNVFLDTRGYQNWPNIHSTYVFNEYESYFTFYFLDYPPSARFVLDVTGDLNLYIWSSYSQTWNLVWTEASRHCEIDGFCGNYGICTHHKVPPCDCPKGFEPRWPGNWSIQDYSGGCIRRTPLGCSNGGIDKFLAMPNMHFGKLSGVATKINGVVQDIEACKLTCLRDCDCIAYACYDQCFLYMKQLMNLQISPVTVTGEDLYSSQAYHLISSINLFRNMLGSRTCLWLCALSNRSKSFLLLVAIPPQAESSLHALWDCEVYRQVWDVDFSWINRQFVDIGSVKNLVEVVQEKSNQLEEFAVTAWVLWMRRNKHRLKEDVIPLNRVVNEAKSFLSLHYPVSMPKPKLPRPATMKWSPPVQCEYKTNFDGAMFSDTAEAGIGVVIRNKEGEVMAAFSEKIPQPSSVTMLEMLAASELPFLSMNRHNSQCHPGSNGDSSNKARRLGFTQILFLSYYKRSVQVTNKEAAPN</sequence>
<evidence type="ECO:0000313" key="23">
    <source>
        <dbReference type="Proteomes" id="UP001459277"/>
    </source>
</evidence>
<feature type="domain" description="Apple" evidence="21">
    <location>
        <begin position="360"/>
        <end position="442"/>
    </location>
</feature>
<dbReference type="AlphaFoldDB" id="A0AAW2DU92"/>
<evidence type="ECO:0000256" key="18">
    <source>
        <dbReference type="ARBA" id="ARBA00047899"/>
    </source>
</evidence>
<evidence type="ECO:0000256" key="9">
    <source>
        <dbReference type="ARBA" id="ARBA00022734"/>
    </source>
</evidence>
<dbReference type="InterPro" id="IPR002156">
    <property type="entry name" value="RNaseH_domain"/>
</dbReference>
<keyword evidence="15" id="KW-1015">Disulfide bond</keyword>
<dbReference type="Proteomes" id="UP001459277">
    <property type="component" value="Unassembled WGS sequence"/>
</dbReference>
<dbReference type="PANTHER" id="PTHR32444">
    <property type="entry name" value="BULB-TYPE LECTIN DOMAIN-CONTAINING PROTEIN"/>
    <property type="match status" value="1"/>
</dbReference>
<dbReference type="InterPro" id="IPR001480">
    <property type="entry name" value="Bulb-type_lectin_dom"/>
</dbReference>
<evidence type="ECO:0000256" key="1">
    <source>
        <dbReference type="ARBA" id="ARBA00004251"/>
    </source>
</evidence>
<keyword evidence="23" id="KW-1185">Reference proteome</keyword>
<evidence type="ECO:0000256" key="17">
    <source>
        <dbReference type="ARBA" id="ARBA00023180"/>
    </source>
</evidence>
<dbReference type="PROSITE" id="PS50927">
    <property type="entry name" value="BULB_LECTIN"/>
    <property type="match status" value="1"/>
</dbReference>
<dbReference type="GO" id="GO:0048544">
    <property type="term" value="P:recognition of pollen"/>
    <property type="evidence" value="ECO:0007669"/>
    <property type="project" value="InterPro"/>
</dbReference>
<dbReference type="GO" id="GO:0030246">
    <property type="term" value="F:carbohydrate binding"/>
    <property type="evidence" value="ECO:0007669"/>
    <property type="project" value="UniProtKB-KW"/>
</dbReference>
<evidence type="ECO:0000256" key="15">
    <source>
        <dbReference type="ARBA" id="ARBA00023157"/>
    </source>
</evidence>
<evidence type="ECO:0000313" key="22">
    <source>
        <dbReference type="EMBL" id="KAL0013108.1"/>
    </source>
</evidence>
<organism evidence="22 23">
    <name type="scientific">Lithocarpus litseifolius</name>
    <dbReference type="NCBI Taxonomy" id="425828"/>
    <lineage>
        <taxon>Eukaryota</taxon>
        <taxon>Viridiplantae</taxon>
        <taxon>Streptophyta</taxon>
        <taxon>Embryophyta</taxon>
        <taxon>Tracheophyta</taxon>
        <taxon>Spermatophyta</taxon>
        <taxon>Magnoliopsida</taxon>
        <taxon>eudicotyledons</taxon>
        <taxon>Gunneridae</taxon>
        <taxon>Pentapetalae</taxon>
        <taxon>rosids</taxon>
        <taxon>fabids</taxon>
        <taxon>Fagales</taxon>
        <taxon>Fagaceae</taxon>
        <taxon>Lithocarpus</taxon>
    </lineage>
</organism>
<dbReference type="GO" id="GO:0004674">
    <property type="term" value="F:protein serine/threonine kinase activity"/>
    <property type="evidence" value="ECO:0007669"/>
    <property type="project" value="UniProtKB-KW"/>
</dbReference>
<evidence type="ECO:0000256" key="5">
    <source>
        <dbReference type="ARBA" id="ARBA00022553"/>
    </source>
</evidence>
<evidence type="ECO:0000256" key="16">
    <source>
        <dbReference type="ARBA" id="ARBA00023170"/>
    </source>
</evidence>
<dbReference type="InterPro" id="IPR036426">
    <property type="entry name" value="Bulb-type_lectin_dom_sf"/>
</dbReference>
<keyword evidence="5" id="KW-0597">Phosphoprotein</keyword>
<keyword evidence="6" id="KW-0808">Transferase</keyword>
<comment type="catalytic activity">
    <reaction evidence="19">
        <text>L-seryl-[protein] + ATP = O-phospho-L-seryl-[protein] + ADP + H(+)</text>
        <dbReference type="Rhea" id="RHEA:17989"/>
        <dbReference type="Rhea" id="RHEA-COMP:9863"/>
        <dbReference type="Rhea" id="RHEA-COMP:11604"/>
        <dbReference type="ChEBI" id="CHEBI:15378"/>
        <dbReference type="ChEBI" id="CHEBI:29999"/>
        <dbReference type="ChEBI" id="CHEBI:30616"/>
        <dbReference type="ChEBI" id="CHEBI:83421"/>
        <dbReference type="ChEBI" id="CHEBI:456216"/>
        <dbReference type="EC" id="2.7.11.1"/>
    </reaction>
</comment>